<dbReference type="RefSeq" id="XP_013920947.1">
    <property type="nucleotide sequence ID" value="XM_014065472.1"/>
</dbReference>
<dbReference type="AlphaFoldDB" id="A0A6I9Y1V3"/>
<dbReference type="SUPFAM" id="SSF50952">
    <property type="entry name" value="Soluble quinoprotein glucose dehydrogenase"/>
    <property type="match status" value="1"/>
</dbReference>
<name>A0A6I9Y1V3_9SAUR</name>
<accession>A0A6I9Y1V3</accession>
<feature type="compositionally biased region" description="Polar residues" evidence="1">
    <location>
        <begin position="365"/>
        <end position="375"/>
    </location>
</feature>
<keyword evidence="3" id="KW-1185">Reference proteome</keyword>
<protein>
    <submittedName>
        <fullName evidence="4">HHIP-like protein 1</fullName>
    </submittedName>
</protein>
<evidence type="ECO:0000256" key="1">
    <source>
        <dbReference type="SAM" id="MobiDB-lite"/>
    </source>
</evidence>
<dbReference type="OrthoDB" id="10266706at2759"/>
<dbReference type="InterPro" id="IPR012938">
    <property type="entry name" value="Glc/Sorbosone_DH"/>
</dbReference>
<sequence length="375" mass="42126">MDDVDHPKVDVARSVIRCMRISVECVCGAKEKLRVHSDVASFFKLELPRLLKSTQRSPTVEQRIQAGKLKPFLSCTVTSSLFVFNRSTLLGKVLRISVDNNDVGPLYQIPPDNPFINESKARPEVYAYGARNMWRCSFDRGDPNTKEGKGRLFCGDVGQNKFEEIDIVEKGKNYGWRAREGFSCYDKKLCLNSSLDDVLPIYAYPHKMGKSVTGGYVYRGCESPNLNGLYIFGDFMSGRLMSLKENHKTGEWEYNEICMGTGQTCMFPGLINNYYQYIISFAEDEAGELYFMSTRIPSATAPNGVIYKIVDTSRRAPPGKCHVDPLPVKVKGRPIKFASKEKLIVKMPSQNPKIKATTRVPARSKVTTESSQATT</sequence>
<dbReference type="PANTHER" id="PTHR19328:SF32">
    <property type="entry name" value="HHIP-LIKE PROTEIN 1"/>
    <property type="match status" value="1"/>
</dbReference>
<reference evidence="4" key="1">
    <citation type="submission" date="2025-08" db="UniProtKB">
        <authorList>
            <consortium name="RefSeq"/>
        </authorList>
    </citation>
    <scope>IDENTIFICATION</scope>
</reference>
<feature type="domain" description="Glucose/Sorbosone dehydrogenase" evidence="2">
    <location>
        <begin position="86"/>
        <end position="247"/>
    </location>
</feature>
<feature type="non-terminal residue" evidence="4">
    <location>
        <position position="375"/>
    </location>
</feature>
<evidence type="ECO:0000313" key="4">
    <source>
        <dbReference type="RefSeq" id="XP_013920947.1"/>
    </source>
</evidence>
<dbReference type="Gene3D" id="2.120.10.30">
    <property type="entry name" value="TolB, C-terminal domain"/>
    <property type="match status" value="1"/>
</dbReference>
<dbReference type="Pfam" id="PF07995">
    <property type="entry name" value="GSDH"/>
    <property type="match status" value="1"/>
</dbReference>
<dbReference type="InterPro" id="IPR011041">
    <property type="entry name" value="Quinoprot_gluc/sorb_DH_b-prop"/>
</dbReference>
<dbReference type="PANTHER" id="PTHR19328">
    <property type="entry name" value="HEDGEHOG-INTERACTING PROTEIN"/>
    <property type="match status" value="1"/>
</dbReference>
<organism evidence="3 4">
    <name type="scientific">Thamnophis sirtalis</name>
    <dbReference type="NCBI Taxonomy" id="35019"/>
    <lineage>
        <taxon>Eukaryota</taxon>
        <taxon>Metazoa</taxon>
        <taxon>Chordata</taxon>
        <taxon>Craniata</taxon>
        <taxon>Vertebrata</taxon>
        <taxon>Euteleostomi</taxon>
        <taxon>Lepidosauria</taxon>
        <taxon>Squamata</taxon>
        <taxon>Bifurcata</taxon>
        <taxon>Unidentata</taxon>
        <taxon>Episquamata</taxon>
        <taxon>Toxicofera</taxon>
        <taxon>Serpentes</taxon>
        <taxon>Colubroidea</taxon>
        <taxon>Colubridae</taxon>
        <taxon>Natricinae</taxon>
        <taxon>Thamnophis</taxon>
    </lineage>
</organism>
<evidence type="ECO:0000313" key="3">
    <source>
        <dbReference type="Proteomes" id="UP000504617"/>
    </source>
</evidence>
<dbReference type="InterPro" id="IPR011042">
    <property type="entry name" value="6-blade_b-propeller_TolB-like"/>
</dbReference>
<evidence type="ECO:0000259" key="2">
    <source>
        <dbReference type="Pfam" id="PF07995"/>
    </source>
</evidence>
<dbReference type="KEGG" id="tsr:106548152"/>
<feature type="region of interest" description="Disordered" evidence="1">
    <location>
        <begin position="348"/>
        <end position="375"/>
    </location>
</feature>
<dbReference type="GeneID" id="106548152"/>
<proteinExistence type="predicted"/>
<gene>
    <name evidence="4" type="primary">LOC106548152</name>
</gene>
<dbReference type="Proteomes" id="UP000504617">
    <property type="component" value="Unplaced"/>
</dbReference>